<evidence type="ECO:0000256" key="9">
    <source>
        <dbReference type="ARBA" id="ARBA00022730"/>
    </source>
</evidence>
<feature type="region of interest" description="Disordered" evidence="16">
    <location>
        <begin position="568"/>
        <end position="790"/>
    </location>
</feature>
<dbReference type="GO" id="GO:0009898">
    <property type="term" value="C:cytoplasmic side of plasma membrane"/>
    <property type="evidence" value="ECO:0007669"/>
    <property type="project" value="UniProtKB-UniRule"/>
</dbReference>
<dbReference type="PROSITE" id="PS50126">
    <property type="entry name" value="S1"/>
    <property type="match status" value="1"/>
</dbReference>
<comment type="subunit">
    <text evidence="15">Component of the RNA degradosome, which is a multiprotein complex involved in RNA processing and mRNA degradation. Within the RNA degradosome, RNase E assembles into a homotetramer formed by a dimer of dimers.</text>
</comment>
<evidence type="ECO:0000256" key="3">
    <source>
        <dbReference type="ARBA" id="ARBA00022490"/>
    </source>
</evidence>
<dbReference type="GO" id="GO:0005737">
    <property type="term" value="C:cytoplasm"/>
    <property type="evidence" value="ECO:0007669"/>
    <property type="project" value="UniProtKB-SubCell"/>
</dbReference>
<comment type="cofactor">
    <cofactor evidence="15">
        <name>Mg(2+)</name>
        <dbReference type="ChEBI" id="CHEBI:18420"/>
    </cofactor>
    <text evidence="15">Binds 1 Mg(2+) ion per subunit.</text>
</comment>
<dbReference type="GO" id="GO:0008995">
    <property type="term" value="F:ribonuclease E activity"/>
    <property type="evidence" value="ECO:0007669"/>
    <property type="project" value="UniProtKB-EC"/>
</dbReference>
<dbReference type="OrthoDB" id="9804278at2"/>
<organism evidence="18 19">
    <name type="scientific">Sulfuricaulis limicola</name>
    <dbReference type="NCBI Taxonomy" id="1620215"/>
    <lineage>
        <taxon>Bacteria</taxon>
        <taxon>Pseudomonadati</taxon>
        <taxon>Pseudomonadota</taxon>
        <taxon>Gammaproteobacteria</taxon>
        <taxon>Acidiferrobacterales</taxon>
        <taxon>Acidiferrobacteraceae</taxon>
        <taxon>Sulfuricaulis</taxon>
    </lineage>
</organism>
<evidence type="ECO:0000256" key="10">
    <source>
        <dbReference type="ARBA" id="ARBA00022759"/>
    </source>
</evidence>
<keyword evidence="14 15" id="KW-0472">Membrane</keyword>
<feature type="compositionally biased region" description="Basic residues" evidence="16">
    <location>
        <begin position="597"/>
        <end position="613"/>
    </location>
</feature>
<feature type="compositionally biased region" description="Basic and acidic residues" evidence="16">
    <location>
        <begin position="780"/>
        <end position="790"/>
    </location>
</feature>
<keyword evidence="6 15" id="KW-0819">tRNA processing</keyword>
<dbReference type="GO" id="GO:0008033">
    <property type="term" value="P:tRNA processing"/>
    <property type="evidence" value="ECO:0007669"/>
    <property type="project" value="UniProtKB-UniRule"/>
</dbReference>
<dbReference type="GO" id="GO:0008270">
    <property type="term" value="F:zinc ion binding"/>
    <property type="evidence" value="ECO:0007669"/>
    <property type="project" value="UniProtKB-UniRule"/>
</dbReference>
<evidence type="ECO:0000256" key="1">
    <source>
        <dbReference type="ARBA" id="ARBA00005663"/>
    </source>
</evidence>
<feature type="compositionally biased region" description="Polar residues" evidence="16">
    <location>
        <begin position="741"/>
        <end position="755"/>
    </location>
</feature>
<keyword evidence="2 15" id="KW-1003">Cell membrane</keyword>
<evidence type="ECO:0000256" key="12">
    <source>
        <dbReference type="ARBA" id="ARBA00022842"/>
    </source>
</evidence>
<dbReference type="NCBIfam" id="TIGR00757">
    <property type="entry name" value="RNaseEG"/>
    <property type="match status" value="1"/>
</dbReference>
<keyword evidence="9 15" id="KW-0699">rRNA-binding</keyword>
<dbReference type="InterPro" id="IPR003029">
    <property type="entry name" value="S1_domain"/>
</dbReference>
<comment type="catalytic activity">
    <reaction evidence="15">
        <text>Endonucleolytic cleavage of single-stranded RNA in A- and U-rich regions.</text>
        <dbReference type="EC" id="3.1.26.12"/>
    </reaction>
</comment>
<dbReference type="AlphaFoldDB" id="A0A1B4XFS9"/>
<evidence type="ECO:0000256" key="6">
    <source>
        <dbReference type="ARBA" id="ARBA00022694"/>
    </source>
</evidence>
<feature type="binding site" evidence="15">
    <location>
        <position position="405"/>
    </location>
    <ligand>
        <name>Zn(2+)</name>
        <dbReference type="ChEBI" id="CHEBI:29105"/>
        <note>ligand shared between dimeric partners</note>
    </ligand>
</feature>
<feature type="region of interest" description="Disordered" evidence="16">
    <location>
        <begin position="506"/>
        <end position="554"/>
    </location>
</feature>
<dbReference type="PANTHER" id="PTHR30001">
    <property type="entry name" value="RIBONUCLEASE"/>
    <property type="match status" value="1"/>
</dbReference>
<feature type="domain" description="S1 motif" evidence="17">
    <location>
        <begin position="39"/>
        <end position="121"/>
    </location>
</feature>
<dbReference type="InterPro" id="IPR028878">
    <property type="entry name" value="RNase_E"/>
</dbReference>
<keyword evidence="10 15" id="KW-0255">Endonuclease</keyword>
<dbReference type="Proteomes" id="UP000243180">
    <property type="component" value="Chromosome"/>
</dbReference>
<evidence type="ECO:0000256" key="15">
    <source>
        <dbReference type="HAMAP-Rule" id="MF_00970"/>
    </source>
</evidence>
<dbReference type="InParanoid" id="A0A1B4XFS9"/>
<evidence type="ECO:0000256" key="7">
    <source>
        <dbReference type="ARBA" id="ARBA00022722"/>
    </source>
</evidence>
<dbReference type="SUPFAM" id="SSF50249">
    <property type="entry name" value="Nucleic acid-binding proteins"/>
    <property type="match status" value="1"/>
</dbReference>
<dbReference type="CDD" id="cd04453">
    <property type="entry name" value="S1_RNase_E"/>
    <property type="match status" value="1"/>
</dbReference>
<proteinExistence type="inferred from homology"/>
<feature type="binding site" evidence="15">
    <location>
        <position position="408"/>
    </location>
    <ligand>
        <name>Zn(2+)</name>
        <dbReference type="ChEBI" id="CHEBI:29105"/>
        <note>ligand shared between dimeric partners</note>
    </ligand>
</feature>
<keyword evidence="3 15" id="KW-0963">Cytoplasm</keyword>
<comment type="subcellular location">
    <subcellularLocation>
        <location evidence="15">Cytoplasm</location>
    </subcellularLocation>
    <subcellularLocation>
        <location evidence="15">Cell inner membrane</location>
        <topology evidence="15">Peripheral membrane protein</topology>
        <orientation evidence="15">Cytoplasmic side</orientation>
    </subcellularLocation>
</comment>
<evidence type="ECO:0000256" key="11">
    <source>
        <dbReference type="ARBA" id="ARBA00022801"/>
    </source>
</evidence>
<keyword evidence="8 15" id="KW-0479">Metal-binding</keyword>
<evidence type="ECO:0000256" key="13">
    <source>
        <dbReference type="ARBA" id="ARBA00022884"/>
    </source>
</evidence>
<comment type="function">
    <text evidence="15">Endoribonuclease that plays a central role in RNA processing and decay. Required for the maturation of 5S and 16S rRNAs and the majority of tRNAs. Also involved in the degradation of most mRNAs.</text>
</comment>
<dbReference type="GO" id="GO:0000049">
    <property type="term" value="F:tRNA binding"/>
    <property type="evidence" value="ECO:0007669"/>
    <property type="project" value="UniProtKB-KW"/>
</dbReference>
<dbReference type="GO" id="GO:0006402">
    <property type="term" value="P:mRNA catabolic process"/>
    <property type="evidence" value="ECO:0007669"/>
    <property type="project" value="UniProtKB-UniRule"/>
</dbReference>
<keyword evidence="19" id="KW-1185">Reference proteome</keyword>
<evidence type="ECO:0000256" key="16">
    <source>
        <dbReference type="SAM" id="MobiDB-lite"/>
    </source>
</evidence>
<dbReference type="InterPro" id="IPR048583">
    <property type="entry name" value="RNase_E_G_thioredoxin-like"/>
</dbReference>
<evidence type="ECO:0000256" key="14">
    <source>
        <dbReference type="ARBA" id="ARBA00023136"/>
    </source>
</evidence>
<gene>
    <name evidence="15" type="primary">rne</name>
    <name evidence="18" type="ORF">SCL_1357</name>
</gene>
<evidence type="ECO:0000313" key="19">
    <source>
        <dbReference type="Proteomes" id="UP000243180"/>
    </source>
</evidence>
<keyword evidence="7 15" id="KW-0540">Nuclease</keyword>
<name>A0A1B4XFS9_9GAMM</name>
<dbReference type="HAMAP" id="MF_00970">
    <property type="entry name" value="RNase_E"/>
    <property type="match status" value="1"/>
</dbReference>
<comment type="cofactor">
    <cofactor evidence="15">
        <name>Zn(2+)</name>
        <dbReference type="ChEBI" id="CHEBI:29105"/>
    </cofactor>
    <text evidence="15">Binds 2 Zn(2+) ions per homotetramer.</text>
</comment>
<evidence type="ECO:0000313" key="18">
    <source>
        <dbReference type="EMBL" id="BAV33668.1"/>
    </source>
</evidence>
<dbReference type="GO" id="GO:0006364">
    <property type="term" value="P:rRNA processing"/>
    <property type="evidence" value="ECO:0007669"/>
    <property type="project" value="UniProtKB-UniRule"/>
</dbReference>
<dbReference type="SMART" id="SM00316">
    <property type="entry name" value="S1"/>
    <property type="match status" value="1"/>
</dbReference>
<dbReference type="InterPro" id="IPR004659">
    <property type="entry name" value="RNase_E/G"/>
</dbReference>
<dbReference type="Gene3D" id="3.40.1260.20">
    <property type="entry name" value="Ribonuclease E, catalytic domain"/>
    <property type="match status" value="1"/>
</dbReference>
<keyword evidence="13 15" id="KW-0694">RNA-binding</keyword>
<feature type="compositionally biased region" description="Low complexity" evidence="16">
    <location>
        <begin position="623"/>
        <end position="648"/>
    </location>
</feature>
<feature type="region of interest" description="Required for zinc-mediated homotetramerization and catalytic activity" evidence="15">
    <location>
        <begin position="405"/>
        <end position="408"/>
    </location>
</feature>
<dbReference type="Pfam" id="PF00575">
    <property type="entry name" value="S1"/>
    <property type="match status" value="1"/>
</dbReference>
<evidence type="ECO:0000259" key="17">
    <source>
        <dbReference type="PROSITE" id="PS50126"/>
    </source>
</evidence>
<dbReference type="GO" id="GO:0000287">
    <property type="term" value="F:magnesium ion binding"/>
    <property type="evidence" value="ECO:0007669"/>
    <property type="project" value="UniProtKB-UniRule"/>
</dbReference>
<keyword evidence="4 15" id="KW-0997">Cell inner membrane</keyword>
<feature type="compositionally biased region" description="Basic residues" evidence="16">
    <location>
        <begin position="658"/>
        <end position="669"/>
    </location>
</feature>
<comment type="similarity">
    <text evidence="1">Belongs to the RNase E/G family. RNase G subfamily.</text>
</comment>
<feature type="compositionally biased region" description="Basic and acidic residues" evidence="16">
    <location>
        <begin position="756"/>
        <end position="765"/>
    </location>
</feature>
<comment type="similarity">
    <text evidence="15">Belongs to the RNase E/G family. RNase E subfamily.</text>
</comment>
<dbReference type="Pfam" id="PF10150">
    <property type="entry name" value="RNase_E_G"/>
    <property type="match status" value="1"/>
</dbReference>
<feature type="compositionally biased region" description="Basic and acidic residues" evidence="16">
    <location>
        <begin position="670"/>
        <end position="683"/>
    </location>
</feature>
<dbReference type="GO" id="GO:0019843">
    <property type="term" value="F:rRNA binding"/>
    <property type="evidence" value="ECO:0007669"/>
    <property type="project" value="UniProtKB-KW"/>
</dbReference>
<keyword evidence="12 15" id="KW-0460">Magnesium</keyword>
<dbReference type="Gene3D" id="2.40.50.140">
    <property type="entry name" value="Nucleic acid-binding proteins"/>
    <property type="match status" value="1"/>
</dbReference>
<keyword evidence="11 15" id="KW-0378">Hydrolase</keyword>
<feature type="binding site" evidence="15">
    <location>
        <position position="304"/>
    </location>
    <ligand>
        <name>Mg(2+)</name>
        <dbReference type="ChEBI" id="CHEBI:18420"/>
        <note>catalytic</note>
    </ligand>
</feature>
<feature type="binding site" evidence="15">
    <location>
        <position position="347"/>
    </location>
    <ligand>
        <name>Mg(2+)</name>
        <dbReference type="ChEBI" id="CHEBI:18420"/>
        <note>catalytic</note>
    </ligand>
</feature>
<dbReference type="PANTHER" id="PTHR30001:SF1">
    <property type="entry name" value="RIBONUCLEASE E_G-LIKE PROTEIN, CHLOROPLASTIC"/>
    <property type="match status" value="1"/>
</dbReference>
<reference evidence="18 19" key="1">
    <citation type="submission" date="2015-05" db="EMBL/GenBank/DDBJ databases">
        <title>Complete genome sequence of a sulfur-oxidizing gammaproteobacterium strain HA5.</title>
        <authorList>
            <person name="Miura A."/>
            <person name="Kojima H."/>
            <person name="Fukui M."/>
        </authorList>
    </citation>
    <scope>NUCLEOTIDE SEQUENCE [LARGE SCALE GENOMIC DNA]</scope>
    <source>
        <strain evidence="18 19">HA5</strain>
    </source>
</reference>
<protein>
    <recommendedName>
        <fullName evidence="15">Ribonuclease E</fullName>
        <shortName evidence="15">RNase E</shortName>
        <ecNumber evidence="15">3.1.26.12</ecNumber>
    </recommendedName>
</protein>
<evidence type="ECO:0000256" key="4">
    <source>
        <dbReference type="ARBA" id="ARBA00022519"/>
    </source>
</evidence>
<dbReference type="KEGG" id="slim:SCL_1357"/>
<dbReference type="RefSeq" id="WP_096360499.1">
    <property type="nucleotide sequence ID" value="NZ_AP014879.1"/>
</dbReference>
<keyword evidence="15" id="KW-0820">tRNA-binding</keyword>
<evidence type="ECO:0000256" key="2">
    <source>
        <dbReference type="ARBA" id="ARBA00022475"/>
    </source>
</evidence>
<keyword evidence="15" id="KW-0862">Zinc</keyword>
<dbReference type="EMBL" id="AP014879">
    <property type="protein sequence ID" value="BAV33668.1"/>
    <property type="molecule type" value="Genomic_DNA"/>
</dbReference>
<dbReference type="Pfam" id="PF20833">
    <property type="entry name" value="RNase_E_G_Thio"/>
    <property type="match status" value="1"/>
</dbReference>
<evidence type="ECO:0000256" key="5">
    <source>
        <dbReference type="ARBA" id="ARBA00022552"/>
    </source>
</evidence>
<dbReference type="InterPro" id="IPR012340">
    <property type="entry name" value="NA-bd_OB-fold"/>
</dbReference>
<sequence>MKRILFNATHPEELRLAVVDGQKLLDLDIESSTYQQKKGNIYKGKVTRVEPSLEAAFVDYGSERQGFLPLKEISRIYFQGFNERTPMSQVRIKDVIREGQELLVQVDKEERGTKGAALTTFVSLAGRYLVLMPNNPKGGGISRRIEGEERAELREAMSQLKLPDDYSVIARTAGIGRSAEELQWDLDYLINLWDAIYKASQERAAAFLIYQESNLVVRATRDYLKTDIGEVLVDNPEIHERMIKFMQQVAPQFIDKLKLYKDETPMFSRYQIEHQIESAFSREVRLESGGAIVFDKTEALVTIDVNSARATKGADIEETAFNTNLEAAEEIARQLRLRDLGGLIVIDFIDMTPERNRREVENRMFESLKVDRARTQVGRISRFGLLEMSRQRLRPSLGESSSLICPRCRGTGHIRSVQSSALSILRMIQEEAMKENTAAVHVHLPIDTATFLLNEKRMEMSAIESRIGTPIMIIPMSDMETPHYHIRRLRIDEYEAEADVPSYEIDLVEDEEDEDRRPTQPTPVSAEAEKPVIGPLTHSAAPPERPKPAAANGGGLIKKIITGLFGKKAEEEKKPVAAESRPMRQHQPGRGHGGGRPPHRPPHGQRHERHAHGDRRPGGQGQGQDQNRQRPPQPPQAAGAPGGDANQAQRERPEGGSGRRRRRGRRRGGRGQEGRAPQERQDFNARNGAPEANGSPDRPAPAPRPPREETSYVPPAAATGGVTETFTETPPVASSWDKPSEQNNDGWHTPSSPTSGHDETHHAPDSSESAPKPELVQVETRFDDDNKGNK</sequence>
<evidence type="ECO:0000256" key="8">
    <source>
        <dbReference type="ARBA" id="ARBA00022723"/>
    </source>
</evidence>
<dbReference type="InterPro" id="IPR019307">
    <property type="entry name" value="RNA-bd_AU-1/RNase_E/G"/>
</dbReference>
<keyword evidence="5 15" id="KW-0698">rRNA processing</keyword>
<dbReference type="EC" id="3.1.26.12" evidence="15"/>
<accession>A0A1B4XFS9</accession>